<dbReference type="Gene3D" id="1.20.1250.20">
    <property type="entry name" value="MFS general substrate transporter like domains"/>
    <property type="match status" value="1"/>
</dbReference>
<keyword evidence="5 7" id="KW-1133">Transmembrane helix</keyword>
<keyword evidence="9" id="KW-1185">Reference proteome</keyword>
<evidence type="ECO:0000256" key="3">
    <source>
        <dbReference type="ARBA" id="ARBA00022448"/>
    </source>
</evidence>
<reference evidence="8" key="1">
    <citation type="submission" date="2023-07" db="EMBL/GenBank/DDBJ databases">
        <title>draft genome sequence of fig (Ficus carica).</title>
        <authorList>
            <person name="Takahashi T."/>
            <person name="Nishimura K."/>
        </authorList>
    </citation>
    <scope>NUCLEOTIDE SEQUENCE</scope>
</reference>
<evidence type="ECO:0000256" key="6">
    <source>
        <dbReference type="ARBA" id="ARBA00023136"/>
    </source>
</evidence>
<dbReference type="GO" id="GO:0015144">
    <property type="term" value="F:carbohydrate transmembrane transporter activity"/>
    <property type="evidence" value="ECO:0007669"/>
    <property type="project" value="InterPro"/>
</dbReference>
<dbReference type="InterPro" id="IPR036259">
    <property type="entry name" value="MFS_trans_sf"/>
</dbReference>
<evidence type="ECO:0000256" key="5">
    <source>
        <dbReference type="ARBA" id="ARBA00022989"/>
    </source>
</evidence>
<evidence type="ECO:0008006" key="10">
    <source>
        <dbReference type="Google" id="ProtNLM"/>
    </source>
</evidence>
<evidence type="ECO:0000256" key="1">
    <source>
        <dbReference type="ARBA" id="ARBA00004370"/>
    </source>
</evidence>
<organism evidence="8 9">
    <name type="scientific">Ficus carica</name>
    <name type="common">Common fig</name>
    <dbReference type="NCBI Taxonomy" id="3494"/>
    <lineage>
        <taxon>Eukaryota</taxon>
        <taxon>Viridiplantae</taxon>
        <taxon>Streptophyta</taxon>
        <taxon>Embryophyta</taxon>
        <taxon>Tracheophyta</taxon>
        <taxon>Spermatophyta</taxon>
        <taxon>Magnoliopsida</taxon>
        <taxon>eudicotyledons</taxon>
        <taxon>Gunneridae</taxon>
        <taxon>Pentapetalae</taxon>
        <taxon>rosids</taxon>
        <taxon>fabids</taxon>
        <taxon>Rosales</taxon>
        <taxon>Moraceae</taxon>
        <taxon>Ficeae</taxon>
        <taxon>Ficus</taxon>
    </lineage>
</organism>
<comment type="caution">
    <text evidence="8">The sequence shown here is derived from an EMBL/GenBank/DDBJ whole genome shotgun (WGS) entry which is preliminary data.</text>
</comment>
<dbReference type="PANTHER" id="PTHR23500:SF424">
    <property type="entry name" value="POLYOL TRANSPORTER 5"/>
    <property type="match status" value="1"/>
</dbReference>
<keyword evidence="3" id="KW-0813">Transport</keyword>
<dbReference type="GO" id="GO:0016020">
    <property type="term" value="C:membrane"/>
    <property type="evidence" value="ECO:0007669"/>
    <property type="project" value="UniProtKB-SubCell"/>
</dbReference>
<dbReference type="SUPFAM" id="SSF103473">
    <property type="entry name" value="MFS general substrate transporter"/>
    <property type="match status" value="1"/>
</dbReference>
<evidence type="ECO:0000256" key="7">
    <source>
        <dbReference type="SAM" id="Phobius"/>
    </source>
</evidence>
<gene>
    <name evidence="8" type="ORF">TIFTF001_006812</name>
</gene>
<protein>
    <recommendedName>
        <fullName evidence="10">Major facilitator superfamily (MFS) profile domain-containing protein</fullName>
    </recommendedName>
</protein>
<keyword evidence="6 7" id="KW-0472">Membrane</keyword>
<comment type="subcellular location">
    <subcellularLocation>
        <location evidence="1">Membrane</location>
    </subcellularLocation>
</comment>
<keyword evidence="4 7" id="KW-0812">Transmembrane</keyword>
<name>A0AA88D182_FICCA</name>
<proteinExistence type="inferred from homology"/>
<dbReference type="PANTHER" id="PTHR23500">
    <property type="entry name" value="SOLUTE CARRIER FAMILY 2, FACILITATED GLUCOSE TRANSPORTER"/>
    <property type="match status" value="1"/>
</dbReference>
<dbReference type="AlphaFoldDB" id="A0AA88D182"/>
<dbReference type="InterPro" id="IPR045262">
    <property type="entry name" value="STP/PLT_plant"/>
</dbReference>
<dbReference type="Proteomes" id="UP001187192">
    <property type="component" value="Unassembled WGS sequence"/>
</dbReference>
<feature type="transmembrane region" description="Helical" evidence="7">
    <location>
        <begin position="58"/>
        <end position="78"/>
    </location>
</feature>
<sequence length="125" mass="13716">MCAATSYTVLMLSNLVSGIGVGFAFIIAPLYTAEVFKNVGLLLSYITTYAFSNLPIHLGWRLMVGIGAIPSVLLAIGISTMPELPRWLVMQGRISDAEQVLDRTSHTKEEAQLRLANIKISSWNF</sequence>
<dbReference type="EMBL" id="BTGU01000007">
    <property type="protein sequence ID" value="GMN37437.1"/>
    <property type="molecule type" value="Genomic_DNA"/>
</dbReference>
<evidence type="ECO:0000256" key="2">
    <source>
        <dbReference type="ARBA" id="ARBA00010992"/>
    </source>
</evidence>
<evidence type="ECO:0000256" key="4">
    <source>
        <dbReference type="ARBA" id="ARBA00022692"/>
    </source>
</evidence>
<evidence type="ECO:0000313" key="8">
    <source>
        <dbReference type="EMBL" id="GMN37437.1"/>
    </source>
</evidence>
<evidence type="ECO:0000313" key="9">
    <source>
        <dbReference type="Proteomes" id="UP001187192"/>
    </source>
</evidence>
<dbReference type="InterPro" id="IPR005828">
    <property type="entry name" value="MFS_sugar_transport-like"/>
</dbReference>
<dbReference type="Pfam" id="PF00083">
    <property type="entry name" value="Sugar_tr"/>
    <property type="match status" value="1"/>
</dbReference>
<accession>A0AA88D182</accession>
<comment type="similarity">
    <text evidence="2">Belongs to the major facilitator superfamily. Sugar transporter (TC 2.A.1.1) family.</text>
</comment>
<feature type="transmembrane region" description="Helical" evidence="7">
    <location>
        <begin position="6"/>
        <end position="28"/>
    </location>
</feature>